<reference evidence="2" key="1">
    <citation type="submission" date="2023-01" db="EMBL/GenBank/DDBJ databases">
        <title>Colletotrichum chrysophilum M932 genome sequence.</title>
        <authorList>
            <person name="Baroncelli R."/>
        </authorList>
    </citation>
    <scope>NUCLEOTIDE SEQUENCE</scope>
    <source>
        <strain evidence="2">M932</strain>
    </source>
</reference>
<name>A0AAD9EA46_9PEZI</name>
<gene>
    <name evidence="2" type="ORF">CCHR01_16808</name>
</gene>
<feature type="compositionally biased region" description="Basic and acidic residues" evidence="1">
    <location>
        <begin position="37"/>
        <end position="48"/>
    </location>
</feature>
<dbReference type="AlphaFoldDB" id="A0AAD9EA46"/>
<feature type="region of interest" description="Disordered" evidence="1">
    <location>
        <begin position="37"/>
        <end position="60"/>
    </location>
</feature>
<organism evidence="2 3">
    <name type="scientific">Colletotrichum chrysophilum</name>
    <dbReference type="NCBI Taxonomy" id="1836956"/>
    <lineage>
        <taxon>Eukaryota</taxon>
        <taxon>Fungi</taxon>
        <taxon>Dikarya</taxon>
        <taxon>Ascomycota</taxon>
        <taxon>Pezizomycotina</taxon>
        <taxon>Sordariomycetes</taxon>
        <taxon>Hypocreomycetidae</taxon>
        <taxon>Glomerellales</taxon>
        <taxon>Glomerellaceae</taxon>
        <taxon>Colletotrichum</taxon>
        <taxon>Colletotrichum gloeosporioides species complex</taxon>
    </lineage>
</organism>
<comment type="caution">
    <text evidence="2">The sequence shown here is derived from an EMBL/GenBank/DDBJ whole genome shotgun (WGS) entry which is preliminary data.</text>
</comment>
<accession>A0AAD9EA46</accession>
<evidence type="ECO:0000256" key="1">
    <source>
        <dbReference type="SAM" id="MobiDB-lite"/>
    </source>
</evidence>
<protein>
    <submittedName>
        <fullName evidence="2">Uncharacterized protein</fullName>
    </submittedName>
</protein>
<evidence type="ECO:0000313" key="3">
    <source>
        <dbReference type="Proteomes" id="UP001243330"/>
    </source>
</evidence>
<dbReference type="EMBL" id="JAQOWY010000550">
    <property type="protein sequence ID" value="KAK1840558.1"/>
    <property type="molecule type" value="Genomic_DNA"/>
</dbReference>
<evidence type="ECO:0000313" key="2">
    <source>
        <dbReference type="EMBL" id="KAK1840558.1"/>
    </source>
</evidence>
<proteinExistence type="predicted"/>
<keyword evidence="3" id="KW-1185">Reference proteome</keyword>
<dbReference type="Proteomes" id="UP001243330">
    <property type="component" value="Unassembled WGS sequence"/>
</dbReference>
<sequence>MKSRKNLLLLRGGADVNGDVYRESPLSLFTKFKSRLVDGEKAPERDTRPPPSSPPPPRRIEAGHVTVLEMASFKAKFEMTGWDQDPEGHGERLFWAGPFRRDREKAAAALIASGPFVLRMDGRDPSVPQLPGYDMVVVQVLG</sequence>